<feature type="compositionally biased region" description="Basic residues" evidence="1">
    <location>
        <begin position="378"/>
        <end position="387"/>
    </location>
</feature>
<sequence length="387" mass="41812">MTPRDAARVVLHVGLPKTGTTYLQALLAGHRDALREAGVLYPFVRPQAMFLGAVEVRGSREKFGLAEEDVAGTWQALCDRVRSYDGVSVISHEILGGAEPDEIAAALAPLEGMRVDVVVTARDLGRQATAHWQEEVKLGDVGSFADFEREQYRADDRSTPAVRPHFWHAQDHAAALRRWATAVPAERVHLVPAPPPGAAPEVLWQRFADACGIPPGVVDPRAVPPANPSLTVESVALLRAVNRGLAGRLTPRQHARYVKRDLAEDRLAGRPGTPARTPADLADVFVPATAAWRAEVEAAGYRVHGDLTDLEPVLGAPGDPRPDEVPAGVPDPAEVDQIVDDVLRRVAEADVDSSHEGTGNADDSRGSARGPTRAGERLRRRLRIVRR</sequence>
<evidence type="ECO:0000313" key="2">
    <source>
        <dbReference type="EMBL" id="MBF4762906.1"/>
    </source>
</evidence>
<feature type="compositionally biased region" description="Basic and acidic residues" evidence="1">
    <location>
        <begin position="346"/>
        <end position="355"/>
    </location>
</feature>
<gene>
    <name evidence="2" type="ORF">ISU07_07180</name>
</gene>
<dbReference type="AlphaFoldDB" id="A0A930VE50"/>
<evidence type="ECO:0000256" key="1">
    <source>
        <dbReference type="SAM" id="MobiDB-lite"/>
    </source>
</evidence>
<feature type="region of interest" description="Disordered" evidence="1">
    <location>
        <begin position="310"/>
        <end position="332"/>
    </location>
</feature>
<protein>
    <recommendedName>
        <fullName evidence="4">Sulfotransferase family protein</fullName>
    </recommendedName>
</protein>
<reference evidence="2" key="1">
    <citation type="submission" date="2020-11" db="EMBL/GenBank/DDBJ databases">
        <title>Nocardioides sp. nov., isolated from Soil of Cynanchum wilfordii Hemsley rhizosphere.</title>
        <authorList>
            <person name="Lee J.-S."/>
            <person name="Suh M.K."/>
            <person name="Kim J.-S."/>
        </authorList>
    </citation>
    <scope>NUCLEOTIDE SEQUENCE</scope>
    <source>
        <strain evidence="2">KCTC 19275</strain>
    </source>
</reference>
<dbReference type="RefSeq" id="WP_194706070.1">
    <property type="nucleotide sequence ID" value="NZ_JADKPN010000002.1"/>
</dbReference>
<accession>A0A930VE50</accession>
<comment type="caution">
    <text evidence="2">The sequence shown here is derived from an EMBL/GenBank/DDBJ whole genome shotgun (WGS) entry which is preliminary data.</text>
</comment>
<proteinExistence type="predicted"/>
<evidence type="ECO:0000313" key="3">
    <source>
        <dbReference type="Proteomes" id="UP000640489"/>
    </source>
</evidence>
<feature type="region of interest" description="Disordered" evidence="1">
    <location>
        <begin position="346"/>
        <end position="387"/>
    </location>
</feature>
<keyword evidence="3" id="KW-1185">Reference proteome</keyword>
<dbReference type="EMBL" id="JADKPN010000002">
    <property type="protein sequence ID" value="MBF4762906.1"/>
    <property type="molecule type" value="Genomic_DNA"/>
</dbReference>
<dbReference type="Proteomes" id="UP000640489">
    <property type="component" value="Unassembled WGS sequence"/>
</dbReference>
<dbReference type="SUPFAM" id="SSF52540">
    <property type="entry name" value="P-loop containing nucleoside triphosphate hydrolases"/>
    <property type="match status" value="1"/>
</dbReference>
<name>A0A930VE50_9ACTN</name>
<dbReference type="Gene3D" id="3.40.50.300">
    <property type="entry name" value="P-loop containing nucleotide triphosphate hydrolases"/>
    <property type="match status" value="1"/>
</dbReference>
<organism evidence="2 3">
    <name type="scientific">Nocardioides islandensis</name>
    <dbReference type="NCBI Taxonomy" id="433663"/>
    <lineage>
        <taxon>Bacteria</taxon>
        <taxon>Bacillati</taxon>
        <taxon>Actinomycetota</taxon>
        <taxon>Actinomycetes</taxon>
        <taxon>Propionibacteriales</taxon>
        <taxon>Nocardioidaceae</taxon>
        <taxon>Nocardioides</taxon>
    </lineage>
</organism>
<dbReference type="InterPro" id="IPR027417">
    <property type="entry name" value="P-loop_NTPase"/>
</dbReference>
<evidence type="ECO:0008006" key="4">
    <source>
        <dbReference type="Google" id="ProtNLM"/>
    </source>
</evidence>